<dbReference type="Proteomes" id="UP000308600">
    <property type="component" value="Unassembled WGS sequence"/>
</dbReference>
<protein>
    <submittedName>
        <fullName evidence="1">Uncharacterized protein</fullName>
    </submittedName>
</protein>
<organism evidence="1 2">
    <name type="scientific">Pluteus cervinus</name>
    <dbReference type="NCBI Taxonomy" id="181527"/>
    <lineage>
        <taxon>Eukaryota</taxon>
        <taxon>Fungi</taxon>
        <taxon>Dikarya</taxon>
        <taxon>Basidiomycota</taxon>
        <taxon>Agaricomycotina</taxon>
        <taxon>Agaricomycetes</taxon>
        <taxon>Agaricomycetidae</taxon>
        <taxon>Agaricales</taxon>
        <taxon>Pluteineae</taxon>
        <taxon>Pluteaceae</taxon>
        <taxon>Pluteus</taxon>
    </lineage>
</organism>
<evidence type="ECO:0000313" key="2">
    <source>
        <dbReference type="Proteomes" id="UP000308600"/>
    </source>
</evidence>
<reference evidence="1 2" key="1">
    <citation type="journal article" date="2019" name="Nat. Ecol. Evol.">
        <title>Megaphylogeny resolves global patterns of mushroom evolution.</title>
        <authorList>
            <person name="Varga T."/>
            <person name="Krizsan K."/>
            <person name="Foldi C."/>
            <person name="Dima B."/>
            <person name="Sanchez-Garcia M."/>
            <person name="Sanchez-Ramirez S."/>
            <person name="Szollosi G.J."/>
            <person name="Szarkandi J.G."/>
            <person name="Papp V."/>
            <person name="Albert L."/>
            <person name="Andreopoulos W."/>
            <person name="Angelini C."/>
            <person name="Antonin V."/>
            <person name="Barry K.W."/>
            <person name="Bougher N.L."/>
            <person name="Buchanan P."/>
            <person name="Buyck B."/>
            <person name="Bense V."/>
            <person name="Catcheside P."/>
            <person name="Chovatia M."/>
            <person name="Cooper J."/>
            <person name="Damon W."/>
            <person name="Desjardin D."/>
            <person name="Finy P."/>
            <person name="Geml J."/>
            <person name="Haridas S."/>
            <person name="Hughes K."/>
            <person name="Justo A."/>
            <person name="Karasinski D."/>
            <person name="Kautmanova I."/>
            <person name="Kiss B."/>
            <person name="Kocsube S."/>
            <person name="Kotiranta H."/>
            <person name="LaButti K.M."/>
            <person name="Lechner B.E."/>
            <person name="Liimatainen K."/>
            <person name="Lipzen A."/>
            <person name="Lukacs Z."/>
            <person name="Mihaltcheva S."/>
            <person name="Morgado L.N."/>
            <person name="Niskanen T."/>
            <person name="Noordeloos M.E."/>
            <person name="Ohm R.A."/>
            <person name="Ortiz-Santana B."/>
            <person name="Ovrebo C."/>
            <person name="Racz N."/>
            <person name="Riley R."/>
            <person name="Savchenko A."/>
            <person name="Shiryaev A."/>
            <person name="Soop K."/>
            <person name="Spirin V."/>
            <person name="Szebenyi C."/>
            <person name="Tomsovsky M."/>
            <person name="Tulloss R.E."/>
            <person name="Uehling J."/>
            <person name="Grigoriev I.V."/>
            <person name="Vagvolgyi C."/>
            <person name="Papp T."/>
            <person name="Martin F.M."/>
            <person name="Miettinen O."/>
            <person name="Hibbett D.S."/>
            <person name="Nagy L.G."/>
        </authorList>
    </citation>
    <scope>NUCLEOTIDE SEQUENCE [LARGE SCALE GENOMIC DNA]</scope>
    <source>
        <strain evidence="1 2">NL-1719</strain>
    </source>
</reference>
<name>A0ACD3AP85_9AGAR</name>
<sequence>MVRMFKQLERRRAGSVVHLPHSRLHQMQPMRTWFNLKILRRVERRGRVLALREGRCCFRPRLRLFLGYAYPAGYFARYLFPSVFYFPRFAKFSLVCLGSWLLWSGLISSRGHADWPFFELPTRFQPVLGSARGFQIWS</sequence>
<gene>
    <name evidence="1" type="ORF">BDN72DRAFT_115490</name>
</gene>
<accession>A0ACD3AP85</accession>
<evidence type="ECO:0000313" key="1">
    <source>
        <dbReference type="EMBL" id="TFK67069.1"/>
    </source>
</evidence>
<dbReference type="EMBL" id="ML208386">
    <property type="protein sequence ID" value="TFK67069.1"/>
    <property type="molecule type" value="Genomic_DNA"/>
</dbReference>
<proteinExistence type="predicted"/>
<keyword evidence="2" id="KW-1185">Reference proteome</keyword>